<dbReference type="GO" id="GO:0019646">
    <property type="term" value="P:aerobic electron transport chain"/>
    <property type="evidence" value="ECO:0007669"/>
    <property type="project" value="InterPro"/>
</dbReference>
<dbReference type="PANTHER" id="PTHR11403">
    <property type="entry name" value="CYTOCHROME C OXIDASE SUBUNIT III"/>
    <property type="match status" value="1"/>
</dbReference>
<dbReference type="InterPro" id="IPR035973">
    <property type="entry name" value="Cyt_c_oxidase_su3-like_sf"/>
</dbReference>
<feature type="transmembrane region" description="Helical" evidence="8">
    <location>
        <begin position="139"/>
        <end position="166"/>
    </location>
</feature>
<reference evidence="10 11" key="1">
    <citation type="submission" date="2020-08" db="EMBL/GenBank/DDBJ databases">
        <title>Genomic Encyclopedia of Type Strains, Phase IV (KMG-IV): sequencing the most valuable type-strain genomes for metagenomic binning, comparative biology and taxonomic classification.</title>
        <authorList>
            <person name="Goeker M."/>
        </authorList>
    </citation>
    <scope>NUCLEOTIDE SEQUENCE [LARGE SCALE GENOMIC DNA]</scope>
    <source>
        <strain evidence="10 11">DSM 27026</strain>
    </source>
</reference>
<keyword evidence="4 7" id="KW-0812">Transmembrane</keyword>
<keyword evidence="5 8" id="KW-1133">Transmembrane helix</keyword>
<evidence type="ECO:0000313" key="10">
    <source>
        <dbReference type="EMBL" id="MBB5373184.1"/>
    </source>
</evidence>
<evidence type="ECO:0000313" key="11">
    <source>
        <dbReference type="Proteomes" id="UP000553706"/>
    </source>
</evidence>
<keyword evidence="3" id="KW-1003">Cell membrane</keyword>
<dbReference type="GO" id="GO:0005886">
    <property type="term" value="C:plasma membrane"/>
    <property type="evidence" value="ECO:0007669"/>
    <property type="project" value="UniProtKB-SubCell"/>
</dbReference>
<comment type="similarity">
    <text evidence="2 7">Belongs to the cytochrome c oxidase subunit 3 family.</text>
</comment>
<keyword evidence="10" id="KW-0560">Oxidoreductase</keyword>
<organism evidence="10 11">
    <name type="scientific">Acidocella aromatica</name>
    <dbReference type="NCBI Taxonomy" id="1303579"/>
    <lineage>
        <taxon>Bacteria</taxon>
        <taxon>Pseudomonadati</taxon>
        <taxon>Pseudomonadota</taxon>
        <taxon>Alphaproteobacteria</taxon>
        <taxon>Acetobacterales</taxon>
        <taxon>Acidocellaceae</taxon>
        <taxon>Acidocella</taxon>
    </lineage>
</organism>
<name>A0A840VC19_9PROT</name>
<evidence type="ECO:0000256" key="7">
    <source>
        <dbReference type="RuleBase" id="RU003376"/>
    </source>
</evidence>
<feature type="transmembrane region" description="Helical" evidence="8">
    <location>
        <begin position="31"/>
        <end position="52"/>
    </location>
</feature>
<dbReference type="SUPFAM" id="SSF81452">
    <property type="entry name" value="Cytochrome c oxidase subunit III-like"/>
    <property type="match status" value="1"/>
</dbReference>
<dbReference type="GO" id="GO:0004129">
    <property type="term" value="F:cytochrome-c oxidase activity"/>
    <property type="evidence" value="ECO:0007669"/>
    <property type="project" value="InterPro"/>
</dbReference>
<feature type="transmembrane region" description="Helical" evidence="8">
    <location>
        <begin position="100"/>
        <end position="127"/>
    </location>
</feature>
<keyword evidence="11" id="KW-1185">Reference proteome</keyword>
<accession>A0A840VC19</accession>
<proteinExistence type="inferred from homology"/>
<protein>
    <submittedName>
        <fullName evidence="10">Cytochrome o ubiquinol oxidase subunit 3</fullName>
        <ecNumber evidence="10">1.10.3.-</ecNumber>
    </submittedName>
</protein>
<dbReference type="EC" id="1.10.3.-" evidence="10"/>
<dbReference type="RefSeq" id="WP_183266204.1">
    <property type="nucleotide sequence ID" value="NZ_JACHFJ010000005.1"/>
</dbReference>
<evidence type="ECO:0000256" key="4">
    <source>
        <dbReference type="ARBA" id="ARBA00022692"/>
    </source>
</evidence>
<evidence type="ECO:0000256" key="8">
    <source>
        <dbReference type="SAM" id="Phobius"/>
    </source>
</evidence>
<keyword evidence="6 8" id="KW-0472">Membrane</keyword>
<feature type="transmembrane region" description="Helical" evidence="8">
    <location>
        <begin position="73"/>
        <end position="94"/>
    </location>
</feature>
<comment type="subcellular location">
    <subcellularLocation>
        <location evidence="1 7">Cell membrane</location>
        <topology evidence="1 7">Multi-pass membrane protein</topology>
    </subcellularLocation>
</comment>
<dbReference type="Gene3D" id="1.20.120.80">
    <property type="entry name" value="Cytochrome c oxidase, subunit III, four-helix bundle"/>
    <property type="match status" value="1"/>
</dbReference>
<dbReference type="AlphaFoldDB" id="A0A840VC19"/>
<dbReference type="Pfam" id="PF00510">
    <property type="entry name" value="COX3"/>
    <property type="match status" value="1"/>
</dbReference>
<evidence type="ECO:0000256" key="2">
    <source>
        <dbReference type="ARBA" id="ARBA00010581"/>
    </source>
</evidence>
<dbReference type="InterPro" id="IPR013833">
    <property type="entry name" value="Cyt_c_oxidase_su3_a-hlx"/>
</dbReference>
<dbReference type="InterPro" id="IPR024791">
    <property type="entry name" value="Cyt_c/ubiquinol_Oxase_su3"/>
</dbReference>
<sequence>MASFTKAGADTVLWNPGADAHDTISARTYGFWLYLLGDALIIAAVFACYAVLNNPLNANGGPLGKDFLSASKGMLQTFIVLGSVLSYSLATVALKRGSKLGVSLGMIGAILLAVVFLGIGLGDLAALSAAGDGFARSGYLSCFFTLILTHALHMGFGILWMLVMLVQVGVFGFTENVVARLLNLRMFWQFQASVWVVVYIYVYLFGGAH</sequence>
<evidence type="ECO:0000256" key="3">
    <source>
        <dbReference type="ARBA" id="ARBA00022475"/>
    </source>
</evidence>
<feature type="domain" description="Heme-copper oxidase subunit III family profile" evidence="9">
    <location>
        <begin position="1"/>
        <end position="207"/>
    </location>
</feature>
<comment type="caution">
    <text evidence="10">The sequence shown here is derived from an EMBL/GenBank/DDBJ whole genome shotgun (WGS) entry which is preliminary data.</text>
</comment>
<dbReference type="Proteomes" id="UP000553706">
    <property type="component" value="Unassembled WGS sequence"/>
</dbReference>
<evidence type="ECO:0000256" key="1">
    <source>
        <dbReference type="ARBA" id="ARBA00004651"/>
    </source>
</evidence>
<evidence type="ECO:0000256" key="5">
    <source>
        <dbReference type="ARBA" id="ARBA00022989"/>
    </source>
</evidence>
<evidence type="ECO:0000256" key="6">
    <source>
        <dbReference type="ARBA" id="ARBA00023136"/>
    </source>
</evidence>
<dbReference type="PANTHER" id="PTHR11403:SF2">
    <property type="entry name" value="CYTOCHROME BO(3) UBIQUINOL OXIDASE SUBUNIT 3"/>
    <property type="match status" value="1"/>
</dbReference>
<gene>
    <name evidence="10" type="ORF">HNP71_001443</name>
</gene>
<evidence type="ECO:0000259" key="9">
    <source>
        <dbReference type="PROSITE" id="PS50253"/>
    </source>
</evidence>
<feature type="transmembrane region" description="Helical" evidence="8">
    <location>
        <begin position="186"/>
        <end position="206"/>
    </location>
</feature>
<dbReference type="EMBL" id="JACHFJ010000005">
    <property type="protein sequence ID" value="MBB5373184.1"/>
    <property type="molecule type" value="Genomic_DNA"/>
</dbReference>
<dbReference type="InterPro" id="IPR000298">
    <property type="entry name" value="Cyt_c_oxidase-like_su3"/>
</dbReference>
<dbReference type="PROSITE" id="PS50253">
    <property type="entry name" value="COX3"/>
    <property type="match status" value="1"/>
</dbReference>
<dbReference type="GO" id="GO:0016491">
    <property type="term" value="F:oxidoreductase activity"/>
    <property type="evidence" value="ECO:0007669"/>
    <property type="project" value="UniProtKB-KW"/>
</dbReference>